<proteinExistence type="predicted"/>
<gene>
    <name evidence="1" type="ORF">LCGC14_1792860</name>
</gene>
<name>A0A0F9GRZ9_9ZZZZ</name>
<accession>A0A0F9GRZ9</accession>
<evidence type="ECO:0000313" key="1">
    <source>
        <dbReference type="EMBL" id="KKM01594.1"/>
    </source>
</evidence>
<reference evidence="1" key="1">
    <citation type="journal article" date="2015" name="Nature">
        <title>Complex archaea that bridge the gap between prokaryotes and eukaryotes.</title>
        <authorList>
            <person name="Spang A."/>
            <person name="Saw J.H."/>
            <person name="Jorgensen S.L."/>
            <person name="Zaremba-Niedzwiedzka K."/>
            <person name="Martijn J."/>
            <person name="Lind A.E."/>
            <person name="van Eijk R."/>
            <person name="Schleper C."/>
            <person name="Guy L."/>
            <person name="Ettema T.J."/>
        </authorList>
    </citation>
    <scope>NUCLEOTIDE SEQUENCE</scope>
</reference>
<sequence length="293" mass="35010">MSDKIKEKVEERSKFWTKLNKEVFNLIREKKIAYIRELQLSLESKYGSYDVGKSIEFLSRRAPLINLGVRIEKIRNDNHKFLFRKKEKNELIEIVFQEKKRILEKFEPITLKLGHWAEKAFYPRVLKNEGFIIEQISARNYNLIKIKGDIDIILTPIPLTKSKIFIEVKNRLSVYHTHELYKFFNYLREFNLNIIPVVIARKIYEKPKELLLEYGGQFIEMGKLIIRQTPFYAELSKKYNELIANITRVIPERVIQPDIIKRIKVLKKLDEGINFSKLDYFEDLPKTEDKVEI</sequence>
<protein>
    <submittedName>
        <fullName evidence="1">Uncharacterized protein</fullName>
    </submittedName>
</protein>
<comment type="caution">
    <text evidence="1">The sequence shown here is derived from an EMBL/GenBank/DDBJ whole genome shotgun (WGS) entry which is preliminary data.</text>
</comment>
<organism evidence="1">
    <name type="scientific">marine sediment metagenome</name>
    <dbReference type="NCBI Taxonomy" id="412755"/>
    <lineage>
        <taxon>unclassified sequences</taxon>
        <taxon>metagenomes</taxon>
        <taxon>ecological metagenomes</taxon>
    </lineage>
</organism>
<dbReference type="AlphaFoldDB" id="A0A0F9GRZ9"/>
<dbReference type="EMBL" id="LAZR01017155">
    <property type="protein sequence ID" value="KKM01594.1"/>
    <property type="molecule type" value="Genomic_DNA"/>
</dbReference>